<dbReference type="Pfam" id="PF07727">
    <property type="entry name" value="RVT_2"/>
    <property type="match status" value="1"/>
</dbReference>
<gene>
    <name evidence="3" type="ORF">Tci_031149</name>
</gene>
<feature type="domain" description="Reverse transcriptase Ty1/copia-type" evidence="2">
    <location>
        <begin position="3"/>
        <end position="75"/>
    </location>
</feature>
<protein>
    <submittedName>
        <fullName evidence="3">Copia protein</fullName>
    </submittedName>
</protein>
<evidence type="ECO:0000313" key="3">
    <source>
        <dbReference type="EMBL" id="GEU59171.1"/>
    </source>
</evidence>
<comment type="caution">
    <text evidence="3">The sequence shown here is derived from an EMBL/GenBank/DDBJ whole genome shotgun (WGS) entry which is preliminary data.</text>
</comment>
<sequence>MNKKDERGIVVRNKARLVAQGHRQEERISYDEVFTLVARIEAIRIFLASASFMGFIVYQMDVKSAFLYDTIKEEVKQSEEGMFVSQDKYVAEILKKFDFSSVKTTSTQLQTQKPLLKDEVAADVDVHLYKSMIGSLMYLINFRPDIMFAVCACSRFQCKKQTKVVTSTTEAKYVAASQCCGQVLWIQNQLLDYGFNLLNSKIYIDNESTICIVKNPVYHLKAKHIEIRHHFIRDSYEKKLIQYCWMKLSTASKIVDAAVLKTCSSINLHMADLKFVDQHNMVACLEKTKENAEFHQIVDFLSTCSINYALTAVVISESSVRSDLLFNDEDGIACLTNAKNFENLALMGYEQISTKLTFQKGSFSPQWKFLIHTILHCLSSKSTAWNEFSINLASAAICLAKGQSFNFSKLIFDGMLRNLDSKKFLMYPRKVTLLFDSMLVQNQAHEGEGLAIPTEPQPIPSTSQPNISATQTAPLQTATHPTEIGSGDRPRRQATTLGGADAQTWFVIASKRSSDLPLSTGHTVGSEEDRMEQETNLTDFVPPTPYDSPFSRGHTLGSDEGRPNIDELMNLCTQLSNRVLALEQFKTAQDLVIKRLRKKVQKIRKEGRVESNRIEELNLSDKGNGETKVFNFITATEKDVNAAEPVSTAGDVVNAASVIPNVSTAGPSTSTVEDIFKDKMTTMADTLMAIRRTRPRTTSVVIHDVEEEPRRATPQPIVQSQDKDLIAERKRFFTAQRAKQIRNKPPTEAQLRNKMVTYLKHMGKYTHNQLKSKSFKEIQMLYEREQKWINDFVPMDSKEKLKEDDAKKEELRACLDIVSLDDIAIDVESLATKYPIVNWKTHTLTEHVMYYQIIRANGSSKNYKILTEMCDDFDRQDIMDLYRQVNERYESTSPKGYDLFLWGDLITLFELSEEDVIWKAQQDYRLISWRLFDSCGVLVLLMDTRIDIHKLVERKYPLIQEMLSRMLNRRL</sequence>
<dbReference type="EMBL" id="BKCJ010004124">
    <property type="protein sequence ID" value="GEU59171.1"/>
    <property type="molecule type" value="Genomic_DNA"/>
</dbReference>
<organism evidence="3">
    <name type="scientific">Tanacetum cinerariifolium</name>
    <name type="common">Dalmatian daisy</name>
    <name type="synonym">Chrysanthemum cinerariifolium</name>
    <dbReference type="NCBI Taxonomy" id="118510"/>
    <lineage>
        <taxon>Eukaryota</taxon>
        <taxon>Viridiplantae</taxon>
        <taxon>Streptophyta</taxon>
        <taxon>Embryophyta</taxon>
        <taxon>Tracheophyta</taxon>
        <taxon>Spermatophyta</taxon>
        <taxon>Magnoliopsida</taxon>
        <taxon>eudicotyledons</taxon>
        <taxon>Gunneridae</taxon>
        <taxon>Pentapetalae</taxon>
        <taxon>asterids</taxon>
        <taxon>campanulids</taxon>
        <taxon>Asterales</taxon>
        <taxon>Asteraceae</taxon>
        <taxon>Asteroideae</taxon>
        <taxon>Anthemideae</taxon>
        <taxon>Anthemidinae</taxon>
        <taxon>Tanacetum</taxon>
    </lineage>
</organism>
<accession>A0A6L2LBN4</accession>
<reference evidence="3" key="1">
    <citation type="journal article" date="2019" name="Sci. Rep.">
        <title>Draft genome of Tanacetum cinerariifolium, the natural source of mosquito coil.</title>
        <authorList>
            <person name="Yamashiro T."/>
            <person name="Shiraishi A."/>
            <person name="Satake H."/>
            <person name="Nakayama K."/>
        </authorList>
    </citation>
    <scope>NUCLEOTIDE SEQUENCE</scope>
</reference>
<dbReference type="CDD" id="cd09272">
    <property type="entry name" value="RNase_HI_RT_Ty1"/>
    <property type="match status" value="1"/>
</dbReference>
<feature type="compositionally biased region" description="Polar residues" evidence="1">
    <location>
        <begin position="460"/>
        <end position="480"/>
    </location>
</feature>
<feature type="region of interest" description="Disordered" evidence="1">
    <location>
        <begin position="516"/>
        <end position="547"/>
    </location>
</feature>
<evidence type="ECO:0000256" key="1">
    <source>
        <dbReference type="SAM" id="MobiDB-lite"/>
    </source>
</evidence>
<feature type="region of interest" description="Disordered" evidence="1">
    <location>
        <begin position="450"/>
        <end position="494"/>
    </location>
</feature>
<dbReference type="InterPro" id="IPR013103">
    <property type="entry name" value="RVT_2"/>
</dbReference>
<dbReference type="PANTHER" id="PTHR11439:SF495">
    <property type="entry name" value="REVERSE TRANSCRIPTASE, RNA-DEPENDENT DNA POLYMERASE-RELATED"/>
    <property type="match status" value="1"/>
</dbReference>
<name>A0A6L2LBN4_TANCI</name>
<proteinExistence type="predicted"/>
<dbReference type="PANTHER" id="PTHR11439">
    <property type="entry name" value="GAG-POL-RELATED RETROTRANSPOSON"/>
    <property type="match status" value="1"/>
</dbReference>
<dbReference type="AlphaFoldDB" id="A0A6L2LBN4"/>
<evidence type="ECO:0000259" key="2">
    <source>
        <dbReference type="Pfam" id="PF07727"/>
    </source>
</evidence>